<dbReference type="EMBL" id="JABBGH010000001">
    <property type="protein sequence ID" value="NML64479.1"/>
    <property type="molecule type" value="Genomic_DNA"/>
</dbReference>
<evidence type="ECO:0000259" key="2">
    <source>
        <dbReference type="PROSITE" id="PS50106"/>
    </source>
</evidence>
<feature type="chain" id="PRO_5030887103" evidence="1">
    <location>
        <begin position="27"/>
        <end position="635"/>
    </location>
</feature>
<name>A0A7Y0ABS3_9BACT</name>
<evidence type="ECO:0000313" key="4">
    <source>
        <dbReference type="Proteomes" id="UP000559626"/>
    </source>
</evidence>
<protein>
    <submittedName>
        <fullName evidence="3">M61 family metallopeptidase</fullName>
    </submittedName>
</protein>
<dbReference type="Proteomes" id="UP000559626">
    <property type="component" value="Unassembled WGS sequence"/>
</dbReference>
<dbReference type="AlphaFoldDB" id="A0A7Y0ABS3"/>
<comment type="caution">
    <text evidence="3">The sequence shown here is derived from an EMBL/GenBank/DDBJ whole genome shotgun (WGS) entry which is preliminary data.</text>
</comment>
<dbReference type="InterPro" id="IPR027268">
    <property type="entry name" value="Peptidase_M4/M1_CTD_sf"/>
</dbReference>
<dbReference type="PIRSF" id="PIRSF016493">
    <property type="entry name" value="Glycyl_aminpptds"/>
    <property type="match status" value="1"/>
</dbReference>
<dbReference type="InterPro" id="IPR001478">
    <property type="entry name" value="PDZ"/>
</dbReference>
<keyword evidence="4" id="KW-1185">Reference proteome</keyword>
<dbReference type="InterPro" id="IPR024191">
    <property type="entry name" value="Peptidase_M61"/>
</dbReference>
<feature type="signal peptide" evidence="1">
    <location>
        <begin position="1"/>
        <end position="26"/>
    </location>
</feature>
<evidence type="ECO:0000313" key="3">
    <source>
        <dbReference type="EMBL" id="NML64479.1"/>
    </source>
</evidence>
<dbReference type="InterPro" id="IPR036034">
    <property type="entry name" value="PDZ_sf"/>
</dbReference>
<accession>A0A7Y0ABS3</accession>
<dbReference type="SUPFAM" id="SSF50156">
    <property type="entry name" value="PDZ domain-like"/>
    <property type="match status" value="1"/>
</dbReference>
<dbReference type="RefSeq" id="WP_169529774.1">
    <property type="nucleotide sequence ID" value="NZ_JABBGH010000001.1"/>
</dbReference>
<dbReference type="SMART" id="SM00228">
    <property type="entry name" value="PDZ"/>
    <property type="match status" value="1"/>
</dbReference>
<evidence type="ECO:0000256" key="1">
    <source>
        <dbReference type="SAM" id="SignalP"/>
    </source>
</evidence>
<keyword evidence="1" id="KW-0732">Signal</keyword>
<dbReference type="SUPFAM" id="SSF55486">
    <property type="entry name" value="Metalloproteases ('zincins'), catalytic domain"/>
    <property type="match status" value="1"/>
</dbReference>
<reference evidence="3 4" key="1">
    <citation type="submission" date="2020-04" db="EMBL/GenBank/DDBJ databases">
        <title>Hymenobacter polaris sp. nov., isolated from Arctic soil.</title>
        <authorList>
            <person name="Dahal R.H."/>
        </authorList>
    </citation>
    <scope>NUCLEOTIDE SEQUENCE [LARGE SCALE GENOMIC DNA]</scope>
    <source>
        <strain evidence="3 4">RP-2-7</strain>
    </source>
</reference>
<dbReference type="InterPro" id="IPR040756">
    <property type="entry name" value="Peptidase_M61_N"/>
</dbReference>
<dbReference type="InterPro" id="IPR007963">
    <property type="entry name" value="Peptidase_M61_catalytic"/>
</dbReference>
<dbReference type="Gene3D" id="2.60.40.3650">
    <property type="match status" value="1"/>
</dbReference>
<dbReference type="PROSITE" id="PS50106">
    <property type="entry name" value="PDZ"/>
    <property type="match status" value="1"/>
</dbReference>
<dbReference type="Pfam" id="PF17899">
    <property type="entry name" value="Peptidase_M61_N"/>
    <property type="match status" value="1"/>
</dbReference>
<sequence>MFATASAWSRAALAAGLLAALQPAAAQTVKTKTKTKGGAPAAALDTPAAPPGNASLHYTLAMPAPQTHYFEVQLDLRGFTREYTDLKMAVWAPGSYLIREFERHVERLQASADGQPLRVEKLDKNTWRVYNPRRGSFRVSYGVYANELSVRTSYIDADHGFALPSSVLMYPAGAKELPSQVTVQPAAGWATVSTPLRPVAGMQKFTYQAANFDELADSPIEIGNQKVLSFTTQGTPHQMAMYGPYTLPDEGKFLADMKRVTEEAQRVVGQNPLDHYVFIVHHTEAGGGGLEHLFSTTLGARPGTYASEVGYKNFLRLVAHEYFHLWNVKRIRPIALGPFDYDKENYTHMLWVSEGQTEYMANQITERAGFYTPQQYFDHLATTLTAVENTPGNKLQAVSESSFDAWINYYRPDENSANSGISYYDKGELVGLMQDLLIVQATKGEKHLDDVFRLLYEKYYKGLKRGFTDQEYQDAVAQVAGRRFDDFFQNCVYGTRTPDYATALGYVGLTLTSAPSSPNGALGASIVNRGGHYLVATARPGGTPVRRDGAAWTGGLNAGDEILQLNGAAPTDEAVKQVVNGSPVGTVVKMQVKHGAETHDLTLTLTADPLRTYQIQPNPQATPEQQRLLAKWLGK</sequence>
<dbReference type="Pfam" id="PF05299">
    <property type="entry name" value="Peptidase_M61"/>
    <property type="match status" value="1"/>
</dbReference>
<dbReference type="Gene3D" id="1.10.390.10">
    <property type="entry name" value="Neutral Protease Domain 2"/>
    <property type="match status" value="1"/>
</dbReference>
<dbReference type="Gene3D" id="2.30.42.10">
    <property type="match status" value="1"/>
</dbReference>
<organism evidence="3 4">
    <name type="scientific">Hymenobacter polaris</name>
    <dbReference type="NCBI Taxonomy" id="2682546"/>
    <lineage>
        <taxon>Bacteria</taxon>
        <taxon>Pseudomonadati</taxon>
        <taxon>Bacteroidota</taxon>
        <taxon>Cytophagia</taxon>
        <taxon>Cytophagales</taxon>
        <taxon>Hymenobacteraceae</taxon>
        <taxon>Hymenobacter</taxon>
    </lineage>
</organism>
<feature type="domain" description="PDZ" evidence="2">
    <location>
        <begin position="511"/>
        <end position="578"/>
    </location>
</feature>
<proteinExistence type="predicted"/>
<gene>
    <name evidence="3" type="ORF">HHL22_04605</name>
</gene>